<dbReference type="InterPro" id="IPR021457">
    <property type="entry name" value="DUF3108"/>
</dbReference>
<dbReference type="AlphaFoldDB" id="A0A845MFW0"/>
<feature type="chain" id="PRO_5032635466" evidence="2">
    <location>
        <begin position="34"/>
        <end position="283"/>
    </location>
</feature>
<comment type="caution">
    <text evidence="3">The sequence shown here is derived from an EMBL/GenBank/DDBJ whole genome shotgun (WGS) entry which is preliminary data.</text>
</comment>
<accession>A0A845MFW0</accession>
<gene>
    <name evidence="3" type="ORF">GQF03_09365</name>
</gene>
<evidence type="ECO:0000313" key="3">
    <source>
        <dbReference type="EMBL" id="MZR22541.1"/>
    </source>
</evidence>
<keyword evidence="4" id="KW-1185">Reference proteome</keyword>
<dbReference type="Pfam" id="PF11306">
    <property type="entry name" value="DUF3108"/>
    <property type="match status" value="1"/>
</dbReference>
<name>A0A845MFW0_9PROT</name>
<proteinExistence type="predicted"/>
<feature type="region of interest" description="Disordered" evidence="1">
    <location>
        <begin position="127"/>
        <end position="147"/>
    </location>
</feature>
<dbReference type="EMBL" id="WTVA01000004">
    <property type="protein sequence ID" value="MZR22541.1"/>
    <property type="molecule type" value="Genomic_DNA"/>
</dbReference>
<dbReference type="Proteomes" id="UP000445696">
    <property type="component" value="Unassembled WGS sequence"/>
</dbReference>
<evidence type="ECO:0000256" key="2">
    <source>
        <dbReference type="SAM" id="SignalP"/>
    </source>
</evidence>
<protein>
    <submittedName>
        <fullName evidence="3">DUF3108 domain-containing protein</fullName>
    </submittedName>
</protein>
<evidence type="ECO:0000313" key="4">
    <source>
        <dbReference type="Proteomes" id="UP000445696"/>
    </source>
</evidence>
<sequence length="283" mass="31109">MNVSLFNRRKLASCALQAGFALGALLLSLPSIAAENETELHYSVYVGGLYLGGIDARVSQSDNQYKIVSTAATNEAFNWAINWIAEGETEGLIGLDKFFPRQHQHKSTWNSNVRVVTLDYAKSGTVSVQKTGSRPEPPDKYTPVDPASLTNSIDPMTAILAVTKRLEKGEDCNVKLPIFDGHRRYDAILTEKPPRVFKPSRYSVFEGAAIGCKIDIVRKGGFLADPTYERKPGQELVVWAGSPVDGGKIVPVRMQVETPFGAMELHLDSYRDGSYQLVKSDAK</sequence>
<organism evidence="3 4">
    <name type="scientific">Sneathiella chungangensis</name>
    <dbReference type="NCBI Taxonomy" id="1418234"/>
    <lineage>
        <taxon>Bacteria</taxon>
        <taxon>Pseudomonadati</taxon>
        <taxon>Pseudomonadota</taxon>
        <taxon>Alphaproteobacteria</taxon>
        <taxon>Sneathiellales</taxon>
        <taxon>Sneathiellaceae</taxon>
        <taxon>Sneathiella</taxon>
    </lineage>
</organism>
<dbReference type="OrthoDB" id="7630100at2"/>
<feature type="signal peptide" evidence="2">
    <location>
        <begin position="1"/>
        <end position="33"/>
    </location>
</feature>
<keyword evidence="2" id="KW-0732">Signal</keyword>
<evidence type="ECO:0000256" key="1">
    <source>
        <dbReference type="SAM" id="MobiDB-lite"/>
    </source>
</evidence>
<dbReference type="RefSeq" id="WP_161339007.1">
    <property type="nucleotide sequence ID" value="NZ_JBHSDG010000004.1"/>
</dbReference>
<reference evidence="3 4" key="1">
    <citation type="journal article" date="2014" name="Int. J. Syst. Evol. Microbiol.">
        <title>Sneathiella chungangensis sp. nov., isolated from a marine sand, and emended description of the genus Sneathiella.</title>
        <authorList>
            <person name="Siamphan C."/>
            <person name="Kim H."/>
            <person name="Lee J.S."/>
            <person name="Kim W."/>
        </authorList>
    </citation>
    <scope>NUCLEOTIDE SEQUENCE [LARGE SCALE GENOMIC DNA]</scope>
    <source>
        <strain evidence="3 4">KCTC 32476</strain>
    </source>
</reference>